<evidence type="ECO:0000313" key="6">
    <source>
        <dbReference type="Proteomes" id="UP000237350"/>
    </source>
</evidence>
<dbReference type="PIRSF" id="PIRSF017388">
    <property type="entry name" value="Esterase_lipase"/>
    <property type="match status" value="1"/>
</dbReference>
<feature type="active site" description="Nucleophile" evidence="2">
    <location>
        <position position="92"/>
    </location>
</feature>
<gene>
    <name evidence="5" type="ORF">AU468_14310</name>
</gene>
<dbReference type="InterPro" id="IPR000073">
    <property type="entry name" value="AB_hydrolase_1"/>
</dbReference>
<protein>
    <recommendedName>
        <fullName evidence="4">AB hydrolase-1 domain-containing protein</fullName>
    </recommendedName>
</protein>
<name>A0A2S4JFH2_9SPIO</name>
<dbReference type="Pfam" id="PF12697">
    <property type="entry name" value="Abhydrolase_6"/>
    <property type="match status" value="1"/>
</dbReference>
<dbReference type="InterPro" id="IPR012354">
    <property type="entry name" value="Esterase_lipase"/>
</dbReference>
<organism evidence="5 6">
    <name type="scientific">Alkalispirochaeta sphaeroplastigenens</name>
    <dbReference type="NCBI Taxonomy" id="1187066"/>
    <lineage>
        <taxon>Bacteria</taxon>
        <taxon>Pseudomonadati</taxon>
        <taxon>Spirochaetota</taxon>
        <taxon>Spirochaetia</taxon>
        <taxon>Spirochaetales</taxon>
        <taxon>Spirochaetaceae</taxon>
        <taxon>Alkalispirochaeta</taxon>
    </lineage>
</organism>
<evidence type="ECO:0000256" key="3">
    <source>
        <dbReference type="PIRSR" id="PIRSR017388-2"/>
    </source>
</evidence>
<proteinExistence type="predicted"/>
<feature type="domain" description="AB hydrolase-1" evidence="4">
    <location>
        <begin position="18"/>
        <end position="238"/>
    </location>
</feature>
<accession>A0A2S4JFH2</accession>
<evidence type="ECO:0000256" key="2">
    <source>
        <dbReference type="PIRSR" id="PIRSR017388-1"/>
    </source>
</evidence>
<feature type="binding site" evidence="3">
    <location>
        <position position="24"/>
    </location>
    <ligand>
        <name>substrate</name>
    </ligand>
</feature>
<dbReference type="SUPFAM" id="SSF53474">
    <property type="entry name" value="alpha/beta-Hydrolases"/>
    <property type="match status" value="1"/>
</dbReference>
<evidence type="ECO:0000259" key="4">
    <source>
        <dbReference type="Pfam" id="PF12697"/>
    </source>
</evidence>
<feature type="active site" description="Charge relay system" evidence="2">
    <location>
        <position position="195"/>
    </location>
</feature>
<keyword evidence="6" id="KW-1185">Reference proteome</keyword>
<dbReference type="InterPro" id="IPR029058">
    <property type="entry name" value="AB_hydrolase_fold"/>
</dbReference>
<dbReference type="PANTHER" id="PTHR43798:SF31">
    <property type="entry name" value="AB HYDROLASE SUPERFAMILY PROTEIN YCLE"/>
    <property type="match status" value="1"/>
</dbReference>
<evidence type="ECO:0000313" key="5">
    <source>
        <dbReference type="EMBL" id="POQ98205.1"/>
    </source>
</evidence>
<dbReference type="Proteomes" id="UP000237350">
    <property type="component" value="Unassembled WGS sequence"/>
</dbReference>
<reference evidence="6" key="1">
    <citation type="submission" date="2015-12" db="EMBL/GenBank/DDBJ databases">
        <authorList>
            <person name="Lodha T.D."/>
            <person name="Chintalapati S."/>
            <person name="Chintalapati V.R."/>
            <person name="Sravanthi T."/>
        </authorList>
    </citation>
    <scope>NUCLEOTIDE SEQUENCE [LARGE SCALE GENOMIC DNA]</scope>
    <source>
        <strain evidence="6">JC133</strain>
    </source>
</reference>
<feature type="binding site" evidence="3">
    <location>
        <position position="93"/>
    </location>
    <ligand>
        <name>substrate</name>
    </ligand>
</feature>
<dbReference type="PANTHER" id="PTHR43798">
    <property type="entry name" value="MONOACYLGLYCEROL LIPASE"/>
    <property type="match status" value="1"/>
</dbReference>
<dbReference type="GO" id="GO:0016020">
    <property type="term" value="C:membrane"/>
    <property type="evidence" value="ECO:0007669"/>
    <property type="project" value="TreeGrafter"/>
</dbReference>
<sequence>MPGARTLRLEREGATRAVLVLHGFTGYVGEMRFLAEYLHQEGFSVLAPRLPGHGTNNRDFRASGSGDWWRASVEAYLELASRYDQVMVTGLSMGGVLSALLASRFPLARAALLAPALDISNPLVPLTPFLRYLVPPLRKPEKEPDQDPEREYLAREYWNWQWPRETAELYRLVRLGRRALGKITCPTLTVVSAQDDTVPLAVARRIERSIAASERQTLTLEESGHVITDGPDRERVARAVAEWFLR</sequence>
<dbReference type="InterPro" id="IPR050266">
    <property type="entry name" value="AB_hydrolase_sf"/>
</dbReference>
<dbReference type="GO" id="GO:0052689">
    <property type="term" value="F:carboxylic ester hydrolase activity"/>
    <property type="evidence" value="ECO:0007669"/>
    <property type="project" value="InterPro"/>
</dbReference>
<feature type="active site" description="Charge relay system" evidence="2">
    <location>
        <position position="225"/>
    </location>
</feature>
<comment type="caution">
    <text evidence="5">The sequence shown here is derived from an EMBL/GenBank/DDBJ whole genome shotgun (WGS) entry which is preliminary data.</text>
</comment>
<keyword evidence="1" id="KW-0378">Hydrolase</keyword>
<dbReference type="AlphaFoldDB" id="A0A2S4JFH2"/>
<evidence type="ECO:0000256" key="1">
    <source>
        <dbReference type="ARBA" id="ARBA00022801"/>
    </source>
</evidence>
<dbReference type="Gene3D" id="3.40.50.1820">
    <property type="entry name" value="alpha/beta hydrolase"/>
    <property type="match status" value="1"/>
</dbReference>
<dbReference type="EMBL" id="LPWH01000127">
    <property type="protein sequence ID" value="POQ98205.1"/>
    <property type="molecule type" value="Genomic_DNA"/>
</dbReference>